<gene>
    <name evidence="2" type="primary">pol</name>
    <name evidence="2" type="ORF">CR513_32602</name>
</gene>
<dbReference type="FunFam" id="3.30.70.270:FF:000020">
    <property type="entry name" value="Transposon Tf2-6 polyprotein-like Protein"/>
    <property type="match status" value="1"/>
</dbReference>
<dbReference type="PANTHER" id="PTHR33064">
    <property type="entry name" value="POL PROTEIN"/>
    <property type="match status" value="1"/>
</dbReference>
<keyword evidence="3" id="KW-1185">Reference proteome</keyword>
<dbReference type="InterPro" id="IPR043128">
    <property type="entry name" value="Rev_trsase/Diguanyl_cyclase"/>
</dbReference>
<protein>
    <submittedName>
        <fullName evidence="2">Retrovirus-related Pol polyprotein from transposon 17.6</fullName>
    </submittedName>
</protein>
<organism evidence="2 3">
    <name type="scientific">Mucuna pruriens</name>
    <name type="common">Velvet bean</name>
    <name type="synonym">Dolichos pruriens</name>
    <dbReference type="NCBI Taxonomy" id="157652"/>
    <lineage>
        <taxon>Eukaryota</taxon>
        <taxon>Viridiplantae</taxon>
        <taxon>Streptophyta</taxon>
        <taxon>Embryophyta</taxon>
        <taxon>Tracheophyta</taxon>
        <taxon>Spermatophyta</taxon>
        <taxon>Magnoliopsida</taxon>
        <taxon>eudicotyledons</taxon>
        <taxon>Gunneridae</taxon>
        <taxon>Pentapetalae</taxon>
        <taxon>rosids</taxon>
        <taxon>fabids</taxon>
        <taxon>Fabales</taxon>
        <taxon>Fabaceae</taxon>
        <taxon>Papilionoideae</taxon>
        <taxon>50 kb inversion clade</taxon>
        <taxon>NPAAA clade</taxon>
        <taxon>indigoferoid/millettioid clade</taxon>
        <taxon>Phaseoleae</taxon>
        <taxon>Mucuna</taxon>
    </lineage>
</organism>
<dbReference type="Pfam" id="PF00078">
    <property type="entry name" value="RVT_1"/>
    <property type="match status" value="1"/>
</dbReference>
<dbReference type="InterPro" id="IPR000477">
    <property type="entry name" value="RT_dom"/>
</dbReference>
<accession>A0A371G6D4</accession>
<reference evidence="2" key="1">
    <citation type="submission" date="2018-05" db="EMBL/GenBank/DDBJ databases">
        <title>Draft genome of Mucuna pruriens seed.</title>
        <authorList>
            <person name="Nnadi N.E."/>
            <person name="Vos R."/>
            <person name="Hasami M.H."/>
            <person name="Devisetty U.K."/>
            <person name="Aguiy J.C."/>
        </authorList>
    </citation>
    <scope>NUCLEOTIDE SEQUENCE [LARGE SCALE GENOMIC DNA]</scope>
    <source>
        <strain evidence="2">JCA_2017</strain>
    </source>
</reference>
<feature type="domain" description="Reverse transcriptase" evidence="1">
    <location>
        <begin position="6"/>
        <end position="65"/>
    </location>
</feature>
<dbReference type="OrthoDB" id="1733993at2759"/>
<dbReference type="PANTHER" id="PTHR33064:SF39">
    <property type="match status" value="1"/>
</dbReference>
<evidence type="ECO:0000313" key="3">
    <source>
        <dbReference type="Proteomes" id="UP000257109"/>
    </source>
</evidence>
<sequence length="244" mass="27675">MLSIFSNLLEDCIEVFMDDFTVYTDTFDVCLGNLAQVLKWCIETDLVLNFEKCHFMVTEGIVLGHLVSSRGIEVDKAKIDIITSLLNPAYVREVRSFLGHAGFYRRFIKNFSKTTLSLSKLLQKDMEFVFNNECIQPFEGLKTILTSTPILQTPNWELPFELIRSWPAGTRDRLCISNHGPDLDKLYDYGERATGNSICLGQILLLSAWLQSHHILRSCCLEIPVEEARCQTTTNSVDPSPTGI</sequence>
<feature type="non-terminal residue" evidence="2">
    <location>
        <position position="1"/>
    </location>
</feature>
<dbReference type="EMBL" id="QJKJ01006606">
    <property type="protein sequence ID" value="RDX86106.1"/>
    <property type="molecule type" value="Genomic_DNA"/>
</dbReference>
<dbReference type="SUPFAM" id="SSF56672">
    <property type="entry name" value="DNA/RNA polymerases"/>
    <property type="match status" value="1"/>
</dbReference>
<evidence type="ECO:0000313" key="2">
    <source>
        <dbReference type="EMBL" id="RDX86106.1"/>
    </source>
</evidence>
<dbReference type="Gene3D" id="3.30.70.270">
    <property type="match status" value="2"/>
</dbReference>
<dbReference type="Proteomes" id="UP000257109">
    <property type="component" value="Unassembled WGS sequence"/>
</dbReference>
<evidence type="ECO:0000259" key="1">
    <source>
        <dbReference type="Pfam" id="PF00078"/>
    </source>
</evidence>
<proteinExistence type="predicted"/>
<name>A0A371G6D4_MUCPR</name>
<dbReference type="InterPro" id="IPR051320">
    <property type="entry name" value="Viral_Replic_Matur_Polypro"/>
</dbReference>
<dbReference type="InterPro" id="IPR043502">
    <property type="entry name" value="DNA/RNA_pol_sf"/>
</dbReference>
<comment type="caution">
    <text evidence="2">The sequence shown here is derived from an EMBL/GenBank/DDBJ whole genome shotgun (WGS) entry which is preliminary data.</text>
</comment>
<dbReference type="AlphaFoldDB" id="A0A371G6D4"/>